<keyword evidence="4" id="KW-0560">Oxidoreductase</keyword>
<sequence length="359" mass="41148">MNNSNEFDYIVVGQGLAGSALSYQILKAGKRVLVIDDNRPVTSSKVAAGLYNPVTGRKMVKTWKADTLFPYLISFYKELEELCGDQFLIERSIYRPFLSMEEQNEWMGKSASEEFEHFITKVHHRSQYAFSTDDYGGIELNMSGYLDIPRYLKAYRSYLESKKIMLSAKFDHKLLKPGSDAVVYRGYSTKKIIFCNGLDAFHNTHFDWLPFQPVKGEVLQIKTEIQLEHILNRGVFVIPIEDDVFKVGSNYDNKDHTMGITSKAREEITMKLKELVNVPFEVVDQIAGVRPATKDRRPFIGLHPEYETIGIFSGLGTKGVSLAPYFSGHFIDFLEHGKELYPEVNISRYFSLYYDSLKN</sequence>
<evidence type="ECO:0000256" key="3">
    <source>
        <dbReference type="ARBA" id="ARBA00022630"/>
    </source>
</evidence>
<reference evidence="6 7" key="1">
    <citation type="submission" date="2012-12" db="EMBL/GenBank/DDBJ databases">
        <title>Genome assembly of Fulvivirga imtechensis AK7.</title>
        <authorList>
            <person name="Nupur N."/>
            <person name="Khatri I."/>
            <person name="Kumar R."/>
            <person name="Subramanian S."/>
            <person name="Pinnaka A."/>
        </authorList>
    </citation>
    <scope>NUCLEOTIDE SEQUENCE [LARGE SCALE GENOMIC DNA]</scope>
    <source>
        <strain evidence="6 7">AK7</strain>
    </source>
</reference>
<dbReference type="Proteomes" id="UP000011135">
    <property type="component" value="Unassembled WGS sequence"/>
</dbReference>
<comment type="caution">
    <text evidence="6">The sequence shown here is derived from an EMBL/GenBank/DDBJ whole genome shotgun (WGS) entry which is preliminary data.</text>
</comment>
<dbReference type="Gene3D" id="3.50.50.60">
    <property type="entry name" value="FAD/NAD(P)-binding domain"/>
    <property type="match status" value="1"/>
</dbReference>
<feature type="domain" description="FAD dependent oxidoreductase" evidence="5">
    <location>
        <begin position="8"/>
        <end position="325"/>
    </location>
</feature>
<dbReference type="Pfam" id="PF01266">
    <property type="entry name" value="DAO"/>
    <property type="match status" value="1"/>
</dbReference>
<dbReference type="AlphaFoldDB" id="L8JTG4"/>
<dbReference type="InterPro" id="IPR006076">
    <property type="entry name" value="FAD-dep_OxRdtase"/>
</dbReference>
<dbReference type="RefSeq" id="WP_009579252.1">
    <property type="nucleotide sequence ID" value="NZ_AMZN01000026.1"/>
</dbReference>
<proteinExistence type="inferred from homology"/>
<gene>
    <name evidence="6" type="ORF">C900_01810</name>
</gene>
<evidence type="ECO:0000256" key="2">
    <source>
        <dbReference type="ARBA" id="ARBA00009410"/>
    </source>
</evidence>
<dbReference type="PANTHER" id="PTHR13847:SF286">
    <property type="entry name" value="D-AMINO ACID DEHYDROGENASE"/>
    <property type="match status" value="1"/>
</dbReference>
<protein>
    <recommendedName>
        <fullName evidence="5">FAD dependent oxidoreductase domain-containing protein</fullName>
    </recommendedName>
</protein>
<dbReference type="GO" id="GO:0005737">
    <property type="term" value="C:cytoplasm"/>
    <property type="evidence" value="ECO:0007669"/>
    <property type="project" value="TreeGrafter"/>
</dbReference>
<dbReference type="PATRIC" id="fig|1237149.3.peg.1764"/>
<comment type="similarity">
    <text evidence="2">Belongs to the DadA oxidoreductase family.</text>
</comment>
<organism evidence="6 7">
    <name type="scientific">Fulvivirga imtechensis AK7</name>
    <dbReference type="NCBI Taxonomy" id="1237149"/>
    <lineage>
        <taxon>Bacteria</taxon>
        <taxon>Pseudomonadati</taxon>
        <taxon>Bacteroidota</taxon>
        <taxon>Cytophagia</taxon>
        <taxon>Cytophagales</taxon>
        <taxon>Fulvivirgaceae</taxon>
        <taxon>Fulvivirga</taxon>
    </lineage>
</organism>
<dbReference type="PANTHER" id="PTHR13847">
    <property type="entry name" value="SARCOSINE DEHYDROGENASE-RELATED"/>
    <property type="match status" value="1"/>
</dbReference>
<dbReference type="STRING" id="1237149.C900_01810"/>
<evidence type="ECO:0000256" key="1">
    <source>
        <dbReference type="ARBA" id="ARBA00001974"/>
    </source>
</evidence>
<dbReference type="InterPro" id="IPR036188">
    <property type="entry name" value="FAD/NAD-bd_sf"/>
</dbReference>
<comment type="cofactor">
    <cofactor evidence="1">
        <name>FAD</name>
        <dbReference type="ChEBI" id="CHEBI:57692"/>
    </cofactor>
</comment>
<dbReference type="Gene3D" id="3.30.9.10">
    <property type="entry name" value="D-Amino Acid Oxidase, subunit A, domain 2"/>
    <property type="match status" value="1"/>
</dbReference>
<keyword evidence="7" id="KW-1185">Reference proteome</keyword>
<dbReference type="SUPFAM" id="SSF51905">
    <property type="entry name" value="FAD/NAD(P)-binding domain"/>
    <property type="match status" value="1"/>
</dbReference>
<dbReference type="SUPFAM" id="SSF54373">
    <property type="entry name" value="FAD-linked reductases, C-terminal domain"/>
    <property type="match status" value="1"/>
</dbReference>
<dbReference type="eggNOG" id="COG0665">
    <property type="taxonomic scope" value="Bacteria"/>
</dbReference>
<evidence type="ECO:0000259" key="5">
    <source>
        <dbReference type="Pfam" id="PF01266"/>
    </source>
</evidence>
<evidence type="ECO:0000313" key="6">
    <source>
        <dbReference type="EMBL" id="ELR72256.1"/>
    </source>
</evidence>
<keyword evidence="3" id="KW-0285">Flavoprotein</keyword>
<name>L8JTG4_9BACT</name>
<dbReference type="EMBL" id="AMZN01000026">
    <property type="protein sequence ID" value="ELR72256.1"/>
    <property type="molecule type" value="Genomic_DNA"/>
</dbReference>
<dbReference type="GO" id="GO:0016491">
    <property type="term" value="F:oxidoreductase activity"/>
    <property type="evidence" value="ECO:0007669"/>
    <property type="project" value="UniProtKB-KW"/>
</dbReference>
<dbReference type="OrthoDB" id="214253at2"/>
<accession>L8JTG4</accession>
<evidence type="ECO:0000256" key="4">
    <source>
        <dbReference type="ARBA" id="ARBA00023002"/>
    </source>
</evidence>
<evidence type="ECO:0000313" key="7">
    <source>
        <dbReference type="Proteomes" id="UP000011135"/>
    </source>
</evidence>